<comment type="caution">
    <text evidence="2">The sequence shown here is derived from an EMBL/GenBank/DDBJ whole genome shotgun (WGS) entry which is preliminary data.</text>
</comment>
<dbReference type="Proteomes" id="UP000477951">
    <property type="component" value="Unassembled WGS sequence"/>
</dbReference>
<gene>
    <name evidence="2" type="ORF">GOZ90_11755</name>
</gene>
<evidence type="ECO:0000256" key="1">
    <source>
        <dbReference type="SAM" id="Phobius"/>
    </source>
</evidence>
<evidence type="ECO:0008006" key="4">
    <source>
        <dbReference type="Google" id="ProtNLM"/>
    </source>
</evidence>
<feature type="transmembrane region" description="Helical" evidence="1">
    <location>
        <begin position="12"/>
        <end position="30"/>
    </location>
</feature>
<protein>
    <recommendedName>
        <fullName evidence="4">DUF2842 domain-containing protein</fullName>
    </recommendedName>
</protein>
<sequence>MKISLKRKIGMTAFFVAVYLFVSVASGWIIGTGFLHVVACGLLAIPFAWMVSQTWSDD</sequence>
<keyword evidence="1" id="KW-0472">Membrane</keyword>
<dbReference type="EMBL" id="WPHR01000007">
    <property type="protein sequence ID" value="MUZ73357.1"/>
    <property type="molecule type" value="Genomic_DNA"/>
</dbReference>
<dbReference type="RefSeq" id="WP_156614790.1">
    <property type="nucleotide sequence ID" value="NZ_WPHR01000007.1"/>
</dbReference>
<evidence type="ECO:0000313" key="3">
    <source>
        <dbReference type="Proteomes" id="UP000477951"/>
    </source>
</evidence>
<accession>A0A6L6VGC2</accession>
<name>A0A6L6VGC2_AGRVI</name>
<organism evidence="2 3">
    <name type="scientific">Agrobacterium vitis</name>
    <name type="common">Rhizobium vitis</name>
    <dbReference type="NCBI Taxonomy" id="373"/>
    <lineage>
        <taxon>Bacteria</taxon>
        <taxon>Pseudomonadati</taxon>
        <taxon>Pseudomonadota</taxon>
        <taxon>Alphaproteobacteria</taxon>
        <taxon>Hyphomicrobiales</taxon>
        <taxon>Rhizobiaceae</taxon>
        <taxon>Rhizobium/Agrobacterium group</taxon>
        <taxon>Agrobacterium</taxon>
    </lineage>
</organism>
<dbReference type="AlphaFoldDB" id="A0A6L6VGC2"/>
<proteinExistence type="predicted"/>
<evidence type="ECO:0000313" key="2">
    <source>
        <dbReference type="EMBL" id="MUZ73357.1"/>
    </source>
</evidence>
<reference evidence="2 3" key="1">
    <citation type="submission" date="2019-12" db="EMBL/GenBank/DDBJ databases">
        <title>Whole-genome sequencing of Allorhizobium vitis.</title>
        <authorList>
            <person name="Gan H.M."/>
            <person name="Szegedi E."/>
            <person name="Burr T."/>
            <person name="Savka M.A."/>
        </authorList>
    </citation>
    <scope>NUCLEOTIDE SEQUENCE [LARGE SCALE GENOMIC DNA]</scope>
    <source>
        <strain evidence="2 3">CG516</strain>
    </source>
</reference>
<keyword evidence="1" id="KW-1133">Transmembrane helix</keyword>
<keyword evidence="1" id="KW-0812">Transmembrane</keyword>